<dbReference type="AlphaFoldDB" id="A0A9X0XFB0"/>
<dbReference type="Gene3D" id="1.25.40.10">
    <property type="entry name" value="Tetratricopeptide repeat domain"/>
    <property type="match status" value="1"/>
</dbReference>
<sequence>MLEIYARQLEIARSHGSDAEALSYLSSVLRSLLQALAISALEVTLQATPVVDDDSNLNQFIDRFSQPSDGLPLEVLDSLVPRIRSLVFRGFMKGWYERIGEDQKTLVEALTEWVEFRNKRPGHGVLDSPTTSLWAKRTSDLIQRLLESANDVLPQQSNSGLVAKVGDIAVPLTAPLVVEGAAIVIAKVFSRNGVWKVQGQILSWSDARDITIDLSPTNLFSTEYRPNDRFRWSEVAYGNGSRLVLNNIPVRQTSTFVGRKRELDKLGDWLSDIVDSRTCLVFGDGGFGKTTLVLEFFNRIIDDGFEDESVPIPSVINFYTAKKTKWTEEGLVHFKGISDAMEDSVRELMYCLHPVLGKDWYKLEGRALIEKVGTELSKEGFTRNDVLLIIDNTETLATSTSDAEELAEFISRVAKRIGRVVITSRRRELLAAEPVPVSQLSEEEALTLIRKLGTEYSAQSVMQSSEPRLRRACEQLMYKPLLIDTLVRYIARSSSGVQEGLDQILKKTSDELLEFLYEDAWLRMNKMVQEVFIVLSSLATPPDSKSVGDACREIGVSHSEFQSSLGETYFATITDRGEIYDLEIVDLAKEFFRQKKRRAAQADAERFDNIAFKVDKLAAERWEVDRNYRTDRVADAYRSEYARAAKLAIIRRDYGAARENFDLAVIEEPLNAALRERIASFLLRNLGKAELALPFARKATELDPQSADAWLTLGLVKYQVGDISGGDIAMDNAMKQGKQESLCLLRKGIARYHAARLEPYGKRSAKLLKEATALVDTSLRLPVAADFYAQKNRREAEKYVSLIRSLTLMINRREVTAENSPQGG</sequence>
<evidence type="ECO:0008006" key="3">
    <source>
        <dbReference type="Google" id="ProtNLM"/>
    </source>
</evidence>
<evidence type="ECO:0000313" key="1">
    <source>
        <dbReference type="EMBL" id="MBL0720531.1"/>
    </source>
</evidence>
<name>A0A9X0XFB0_9BURK</name>
<dbReference type="EMBL" id="JAERRA010000002">
    <property type="protein sequence ID" value="MBL0720531.1"/>
    <property type="molecule type" value="Genomic_DNA"/>
</dbReference>
<dbReference type="RefSeq" id="WP_201827043.1">
    <property type="nucleotide sequence ID" value="NZ_JAERRA010000002.1"/>
</dbReference>
<reference evidence="1 2" key="1">
    <citation type="submission" date="2021-01" db="EMBL/GenBank/DDBJ databases">
        <title>Piscinibacter sp. Jin2 Genome sequencing and assembly.</title>
        <authorList>
            <person name="Kim I."/>
        </authorList>
    </citation>
    <scope>NUCLEOTIDE SEQUENCE [LARGE SCALE GENOMIC DNA]</scope>
    <source>
        <strain evidence="1 2">Jin2</strain>
    </source>
</reference>
<proteinExistence type="predicted"/>
<accession>A0A9X0XFB0</accession>
<dbReference type="Proteomes" id="UP000643207">
    <property type="component" value="Unassembled WGS sequence"/>
</dbReference>
<protein>
    <recommendedName>
        <fullName evidence="3">Tetratricopeptide repeat protein</fullName>
    </recommendedName>
</protein>
<keyword evidence="2" id="KW-1185">Reference proteome</keyword>
<dbReference type="InterPro" id="IPR027417">
    <property type="entry name" value="P-loop_NTPase"/>
</dbReference>
<gene>
    <name evidence="1" type="ORF">JI742_11605</name>
</gene>
<comment type="caution">
    <text evidence="1">The sequence shown here is derived from an EMBL/GenBank/DDBJ whole genome shotgun (WGS) entry which is preliminary data.</text>
</comment>
<dbReference type="Gene3D" id="3.40.50.300">
    <property type="entry name" value="P-loop containing nucleotide triphosphate hydrolases"/>
    <property type="match status" value="1"/>
</dbReference>
<evidence type="ECO:0000313" key="2">
    <source>
        <dbReference type="Proteomes" id="UP000643207"/>
    </source>
</evidence>
<dbReference type="InterPro" id="IPR011990">
    <property type="entry name" value="TPR-like_helical_dom_sf"/>
</dbReference>
<dbReference type="SUPFAM" id="SSF52540">
    <property type="entry name" value="P-loop containing nucleoside triphosphate hydrolases"/>
    <property type="match status" value="1"/>
</dbReference>
<organism evidence="1 2">
    <name type="scientific">Aquariibacter lacus</name>
    <dbReference type="NCBI Taxonomy" id="2801332"/>
    <lineage>
        <taxon>Bacteria</taxon>
        <taxon>Pseudomonadati</taxon>
        <taxon>Pseudomonadota</taxon>
        <taxon>Betaproteobacteria</taxon>
        <taxon>Burkholderiales</taxon>
        <taxon>Sphaerotilaceae</taxon>
        <taxon>Aquariibacter</taxon>
    </lineage>
</organism>
<dbReference type="SUPFAM" id="SSF48452">
    <property type="entry name" value="TPR-like"/>
    <property type="match status" value="1"/>
</dbReference>